<evidence type="ECO:0000313" key="3">
    <source>
        <dbReference type="EMBL" id="KAG5599209.1"/>
    </source>
</evidence>
<keyword evidence="1" id="KW-0863">Zinc-finger</keyword>
<protein>
    <recommendedName>
        <fullName evidence="2">CCHC-type domain-containing protein</fullName>
    </recommendedName>
</protein>
<dbReference type="PROSITE" id="PS50158">
    <property type="entry name" value="ZF_CCHC"/>
    <property type="match status" value="1"/>
</dbReference>
<dbReference type="InterPro" id="IPR036875">
    <property type="entry name" value="Znf_CCHC_sf"/>
</dbReference>
<dbReference type="OrthoDB" id="1304033at2759"/>
<dbReference type="InterPro" id="IPR001878">
    <property type="entry name" value="Znf_CCHC"/>
</dbReference>
<dbReference type="GO" id="GO:0003676">
    <property type="term" value="F:nucleic acid binding"/>
    <property type="evidence" value="ECO:0007669"/>
    <property type="project" value="InterPro"/>
</dbReference>
<dbReference type="EMBL" id="JACXVP010000006">
    <property type="protein sequence ID" value="KAG5599209.1"/>
    <property type="molecule type" value="Genomic_DNA"/>
</dbReference>
<dbReference type="GO" id="GO:0008270">
    <property type="term" value="F:zinc ion binding"/>
    <property type="evidence" value="ECO:0007669"/>
    <property type="project" value="UniProtKB-KW"/>
</dbReference>
<keyword evidence="1" id="KW-0862">Zinc</keyword>
<evidence type="ECO:0000256" key="1">
    <source>
        <dbReference type="PROSITE-ProRule" id="PRU00047"/>
    </source>
</evidence>
<evidence type="ECO:0000313" key="4">
    <source>
        <dbReference type="Proteomes" id="UP000824120"/>
    </source>
</evidence>
<organism evidence="3 4">
    <name type="scientific">Solanum commersonii</name>
    <name type="common">Commerson's wild potato</name>
    <name type="synonym">Commerson's nightshade</name>
    <dbReference type="NCBI Taxonomy" id="4109"/>
    <lineage>
        <taxon>Eukaryota</taxon>
        <taxon>Viridiplantae</taxon>
        <taxon>Streptophyta</taxon>
        <taxon>Embryophyta</taxon>
        <taxon>Tracheophyta</taxon>
        <taxon>Spermatophyta</taxon>
        <taxon>Magnoliopsida</taxon>
        <taxon>eudicotyledons</taxon>
        <taxon>Gunneridae</taxon>
        <taxon>Pentapetalae</taxon>
        <taxon>asterids</taxon>
        <taxon>lamiids</taxon>
        <taxon>Solanales</taxon>
        <taxon>Solanaceae</taxon>
        <taxon>Solanoideae</taxon>
        <taxon>Solaneae</taxon>
        <taxon>Solanum</taxon>
    </lineage>
</organism>
<keyword evidence="4" id="KW-1185">Reference proteome</keyword>
<sequence>MEEKASIINAMATDDGVDNLGMALVRNIEYAVYTLVLTILEHFNAIRIGITGPPELKVLTGKRDLDEGPKKNAKIERAIVNLIYLPRISGRDLSKVECYKCGQLGHITPNCKLNKLKTLELDGETYEKVYGLLYTSGSADDYESNSGSVIELLDLSDNDKNCDSPCTTCQGNTCNCEDDEIYKLQLQLQDFNMNTITSDNVIELLKEVTDNKFREKIINLATSNEASSSSSKLFENKKNDLNDFEYSAPYSLKEVDDRLIKRNAFPKKDSSFDDLKVEIEN</sequence>
<evidence type="ECO:0000259" key="2">
    <source>
        <dbReference type="PROSITE" id="PS50158"/>
    </source>
</evidence>
<dbReference type="AlphaFoldDB" id="A0A9J5YG35"/>
<proteinExistence type="predicted"/>
<keyword evidence="1" id="KW-0479">Metal-binding</keyword>
<dbReference type="Proteomes" id="UP000824120">
    <property type="component" value="Chromosome 6"/>
</dbReference>
<accession>A0A9J5YG35</accession>
<dbReference type="Pfam" id="PF00098">
    <property type="entry name" value="zf-CCHC"/>
    <property type="match status" value="1"/>
</dbReference>
<gene>
    <name evidence="3" type="ORF">H5410_030579</name>
</gene>
<comment type="caution">
    <text evidence="3">The sequence shown here is derived from an EMBL/GenBank/DDBJ whole genome shotgun (WGS) entry which is preliminary data.</text>
</comment>
<dbReference type="SUPFAM" id="SSF57756">
    <property type="entry name" value="Retrovirus zinc finger-like domains"/>
    <property type="match status" value="1"/>
</dbReference>
<name>A0A9J5YG35_SOLCO</name>
<reference evidence="3 4" key="1">
    <citation type="submission" date="2020-09" db="EMBL/GenBank/DDBJ databases">
        <title>De no assembly of potato wild relative species, Solanum commersonii.</title>
        <authorList>
            <person name="Cho K."/>
        </authorList>
    </citation>
    <scope>NUCLEOTIDE SEQUENCE [LARGE SCALE GENOMIC DNA]</scope>
    <source>
        <strain evidence="3">LZ3.2</strain>
        <tissue evidence="3">Leaf</tissue>
    </source>
</reference>
<feature type="domain" description="CCHC-type" evidence="2">
    <location>
        <begin position="98"/>
        <end position="112"/>
    </location>
</feature>